<name>A0A9E7GAE4_9LILI</name>
<dbReference type="InterPro" id="IPR022617">
    <property type="entry name" value="Rad60/SUMO-like_dom"/>
</dbReference>
<proteinExistence type="inferred from homology"/>
<feature type="domain" description="Ubiquitin-like" evidence="3">
    <location>
        <begin position="17"/>
        <end position="94"/>
    </location>
</feature>
<evidence type="ECO:0000313" key="5">
    <source>
        <dbReference type="Proteomes" id="UP001055439"/>
    </source>
</evidence>
<evidence type="ECO:0000259" key="3">
    <source>
        <dbReference type="PROSITE" id="PS50053"/>
    </source>
</evidence>
<dbReference type="SUPFAM" id="SSF54236">
    <property type="entry name" value="Ubiquitin-like"/>
    <property type="match status" value="1"/>
</dbReference>
<dbReference type="AlphaFoldDB" id="A0A9E7GAE4"/>
<keyword evidence="5" id="KW-1185">Reference proteome</keyword>
<dbReference type="Gene3D" id="3.10.20.90">
    <property type="entry name" value="Phosphatidylinositol 3-kinase Catalytic Subunit, Chain A, domain 1"/>
    <property type="match status" value="1"/>
</dbReference>
<accession>A0A9E7GAE4</accession>
<dbReference type="PANTHER" id="PTHR10562">
    <property type="entry name" value="SMALL UBIQUITIN-RELATED MODIFIER"/>
    <property type="match status" value="1"/>
</dbReference>
<dbReference type="CDD" id="cd16116">
    <property type="entry name" value="Ubl_Smt3_like"/>
    <property type="match status" value="1"/>
</dbReference>
<dbReference type="OrthoDB" id="442921at2759"/>
<dbReference type="Proteomes" id="UP001055439">
    <property type="component" value="Chromosome 5"/>
</dbReference>
<protein>
    <recommendedName>
        <fullName evidence="1">Small ubiquitin-related modifier</fullName>
        <shortName evidence="1">SUMO</shortName>
    </recommendedName>
</protein>
<keyword evidence="1" id="KW-0833">Ubl conjugation pathway</keyword>
<gene>
    <name evidence="4" type="ORF">MUK42_18999</name>
</gene>
<feature type="region of interest" description="Disordered" evidence="2">
    <location>
        <begin position="72"/>
        <end position="99"/>
    </location>
</feature>
<comment type="subcellular location">
    <subcellularLocation>
        <location evidence="1">Nucleus</location>
    </subcellularLocation>
</comment>
<dbReference type="InterPro" id="IPR000626">
    <property type="entry name" value="Ubiquitin-like_dom"/>
</dbReference>
<dbReference type="FunFam" id="3.10.20.90:FF:000208">
    <property type="entry name" value="Small ubiquitin-related modifier"/>
    <property type="match status" value="1"/>
</dbReference>
<sequence length="99" mass="11276">MSAAGQGEDKKPADQWAHINLKVKSQDENEVFFGIKRSTQLRKLMSAYCDRRSMDFNTIAFLLDGRRLRGKQTPDELEMEDGDETDAMLHQTRGGRPST</sequence>
<evidence type="ECO:0000256" key="2">
    <source>
        <dbReference type="SAM" id="MobiDB-lite"/>
    </source>
</evidence>
<comment type="similarity">
    <text evidence="1">Belongs to the ubiquitin family. SUMO subfamily.</text>
</comment>
<dbReference type="GO" id="GO:0005634">
    <property type="term" value="C:nucleus"/>
    <property type="evidence" value="ECO:0007669"/>
    <property type="project" value="UniProtKB-SubCell"/>
</dbReference>
<dbReference type="PROSITE" id="PS50053">
    <property type="entry name" value="UBIQUITIN_2"/>
    <property type="match status" value="1"/>
</dbReference>
<organism evidence="4 5">
    <name type="scientific">Musa troglodytarum</name>
    <name type="common">fe'i banana</name>
    <dbReference type="NCBI Taxonomy" id="320322"/>
    <lineage>
        <taxon>Eukaryota</taxon>
        <taxon>Viridiplantae</taxon>
        <taxon>Streptophyta</taxon>
        <taxon>Embryophyta</taxon>
        <taxon>Tracheophyta</taxon>
        <taxon>Spermatophyta</taxon>
        <taxon>Magnoliopsida</taxon>
        <taxon>Liliopsida</taxon>
        <taxon>Zingiberales</taxon>
        <taxon>Musaceae</taxon>
        <taxon>Musa</taxon>
    </lineage>
</organism>
<keyword evidence="1" id="KW-0539">Nucleus</keyword>
<feature type="compositionally biased region" description="Acidic residues" evidence="2">
    <location>
        <begin position="75"/>
        <end position="86"/>
    </location>
</feature>
<dbReference type="Pfam" id="PF11976">
    <property type="entry name" value="Rad60-SLD"/>
    <property type="match status" value="1"/>
</dbReference>
<dbReference type="EMBL" id="CP097507">
    <property type="protein sequence ID" value="URE07728.1"/>
    <property type="molecule type" value="Genomic_DNA"/>
</dbReference>
<evidence type="ECO:0000313" key="4">
    <source>
        <dbReference type="EMBL" id="URE07728.1"/>
    </source>
</evidence>
<dbReference type="SMART" id="SM00213">
    <property type="entry name" value="UBQ"/>
    <property type="match status" value="1"/>
</dbReference>
<dbReference type="InterPro" id="IPR029071">
    <property type="entry name" value="Ubiquitin-like_domsf"/>
</dbReference>
<reference evidence="4" key="1">
    <citation type="submission" date="2022-05" db="EMBL/GenBank/DDBJ databases">
        <title>The Musa troglodytarum L. genome provides insights into the mechanism of non-climacteric behaviour and enrichment of carotenoids.</title>
        <authorList>
            <person name="Wang J."/>
        </authorList>
    </citation>
    <scope>NUCLEOTIDE SEQUENCE</scope>
    <source>
        <tissue evidence="4">Leaf</tissue>
    </source>
</reference>
<evidence type="ECO:0000256" key="1">
    <source>
        <dbReference type="RuleBase" id="RU361190"/>
    </source>
</evidence>